<sequence length="779" mass="89181">MELTPIQEFYKGRSVLITGATGFCGKTLLEKLLRSCADLSNIYLLIRQKQDEDISTRFTKLLDDPLFEDVKKDMNSIKRKVSLIQGDLIETGLGLSPQNRQELCQEVSIVFHAAATIRFNENLKVALQTNVIGTQEIVNLCKEMPLLAALVYVSTAYSYYPLNEVQEKAYPPPEDPRGISDTVTWLSEADFTVIEPEILGKWPNTYCYTKALAEHVIHESRSELPVVIFRPSIVISTWKNPIPGWIDNTSGPTKIQLAASLGMVRSCYLDRKKVADLVPVDMVVNAMIAAAWETSSRMNGDTKVYNFVSNIQQPITWGGYLDACKDYAVKNPPLHAVWYYILIACRKRYTFRVTSFLLDFIPACLKDIIPFLTTGRHKNVDAYSRFITLMSQLSRFSTREWKFHDSNVRSLLKSLSSEDRELFYFDLTQLQWQQYLADYMRGLRCFLLKEDTSTLPAARKRYKIFFRVRCVCDQPDMASKEQETEERYWNGEERIALTDTSFISHHFPHLRPHARKLRTYFSLCLKLDRQVRTQLSYRMRTVRDRLAQDIIYALAVVTFVLPTNTLMLVSVGLSQLSINTFHNLLCTRISPHSHFRASVNHHCHITGTYKTCVITSHLTKYALYYLQVTKPQIRDPSRSTANVTTGSIESSNTLLCMVELNSGLLNNTKPSVVFPSQTSRANLLSQIQIIVHGIHVSEFNSLLVSADDHRCYGHVERMPKQTATITMEGTQKRGRPRKRWGDKVAEDLKTLGAENEPAVARDWQEWRKIVLQAKVHNGL</sequence>
<reference evidence="14" key="1">
    <citation type="submission" date="2020-01" db="EMBL/GenBank/DDBJ databases">
        <title>Draft genome sequence of the Termite Coptotermes fromosanus.</title>
        <authorList>
            <person name="Itakura S."/>
            <person name="Yosikawa Y."/>
            <person name="Umezawa K."/>
        </authorList>
    </citation>
    <scope>NUCLEOTIDE SEQUENCE [LARGE SCALE GENOMIC DNA]</scope>
</reference>
<keyword evidence="8" id="KW-0472">Membrane</keyword>
<evidence type="ECO:0000256" key="7">
    <source>
        <dbReference type="ARBA" id="ARBA00023098"/>
    </source>
</evidence>
<keyword evidence="3 10" id="KW-0444">Lipid biosynthesis</keyword>
<keyword evidence="4" id="KW-0812">Transmembrane</keyword>
<dbReference type="Proteomes" id="UP000502823">
    <property type="component" value="Unassembled WGS sequence"/>
</dbReference>
<protein>
    <recommendedName>
        <fullName evidence="10">Fatty acyl-CoA reductase</fullName>
        <ecNumber evidence="10">1.2.1.84</ecNumber>
    </recommendedName>
</protein>
<proteinExistence type="inferred from homology"/>
<dbReference type="OrthoDB" id="429813at2759"/>
<evidence type="ECO:0000256" key="1">
    <source>
        <dbReference type="ARBA" id="ARBA00004141"/>
    </source>
</evidence>
<dbReference type="InParanoid" id="A0A6L2Q4Y7"/>
<dbReference type="GO" id="GO:0080019">
    <property type="term" value="F:alcohol-forming very long-chain fatty acyl-CoA reductase activity"/>
    <property type="evidence" value="ECO:0007669"/>
    <property type="project" value="InterPro"/>
</dbReference>
<evidence type="ECO:0000256" key="4">
    <source>
        <dbReference type="ARBA" id="ARBA00022692"/>
    </source>
</evidence>
<evidence type="ECO:0000256" key="8">
    <source>
        <dbReference type="ARBA" id="ARBA00023136"/>
    </source>
</evidence>
<dbReference type="FunFam" id="3.40.50.720:FF:000143">
    <property type="entry name" value="Fatty acyl-CoA reductase"/>
    <property type="match status" value="1"/>
</dbReference>
<dbReference type="EC" id="1.2.1.84" evidence="10"/>
<evidence type="ECO:0000259" key="11">
    <source>
        <dbReference type="Pfam" id="PF03015"/>
    </source>
</evidence>
<dbReference type="Pfam" id="PF07993">
    <property type="entry name" value="NAD_binding_4"/>
    <property type="match status" value="1"/>
</dbReference>
<dbReference type="Pfam" id="PF03015">
    <property type="entry name" value="Sterile"/>
    <property type="match status" value="1"/>
</dbReference>
<comment type="catalytic activity">
    <reaction evidence="9 10">
        <text>a long-chain fatty acyl-CoA + 2 NADPH + 2 H(+) = a long-chain primary fatty alcohol + 2 NADP(+) + CoA</text>
        <dbReference type="Rhea" id="RHEA:52716"/>
        <dbReference type="ChEBI" id="CHEBI:15378"/>
        <dbReference type="ChEBI" id="CHEBI:57287"/>
        <dbReference type="ChEBI" id="CHEBI:57783"/>
        <dbReference type="ChEBI" id="CHEBI:58349"/>
        <dbReference type="ChEBI" id="CHEBI:77396"/>
        <dbReference type="ChEBI" id="CHEBI:83139"/>
        <dbReference type="EC" id="1.2.1.84"/>
    </reaction>
</comment>
<dbReference type="CDD" id="cd09071">
    <property type="entry name" value="FAR_C"/>
    <property type="match status" value="1"/>
</dbReference>
<name>A0A6L2Q4Y7_COPFO</name>
<evidence type="ECO:0000313" key="14">
    <source>
        <dbReference type="Proteomes" id="UP000502823"/>
    </source>
</evidence>
<evidence type="ECO:0000256" key="10">
    <source>
        <dbReference type="RuleBase" id="RU363097"/>
    </source>
</evidence>
<dbReference type="GO" id="GO:0016020">
    <property type="term" value="C:membrane"/>
    <property type="evidence" value="ECO:0007669"/>
    <property type="project" value="UniProtKB-SubCell"/>
</dbReference>
<evidence type="ECO:0000256" key="2">
    <source>
        <dbReference type="ARBA" id="ARBA00005928"/>
    </source>
</evidence>
<dbReference type="PANTHER" id="PTHR11011">
    <property type="entry name" value="MALE STERILITY PROTEIN 2-RELATED"/>
    <property type="match status" value="1"/>
</dbReference>
<feature type="domain" description="Thioester reductase (TE)" evidence="12">
    <location>
        <begin position="17"/>
        <end position="287"/>
    </location>
</feature>
<dbReference type="GO" id="GO:0035336">
    <property type="term" value="P:long-chain fatty-acyl-CoA metabolic process"/>
    <property type="evidence" value="ECO:0007669"/>
    <property type="project" value="TreeGrafter"/>
</dbReference>
<gene>
    <name evidence="13" type="ORF">Cfor_08986</name>
</gene>
<evidence type="ECO:0000256" key="5">
    <source>
        <dbReference type="ARBA" id="ARBA00022857"/>
    </source>
</evidence>
<comment type="subcellular location">
    <subcellularLocation>
        <location evidence="1">Membrane</location>
        <topology evidence="1">Multi-pass membrane protein</topology>
    </subcellularLocation>
</comment>
<evidence type="ECO:0000256" key="6">
    <source>
        <dbReference type="ARBA" id="ARBA00022989"/>
    </source>
</evidence>
<dbReference type="Gene3D" id="3.40.50.720">
    <property type="entry name" value="NAD(P)-binding Rossmann-like Domain"/>
    <property type="match status" value="1"/>
</dbReference>
<keyword evidence="5 10" id="KW-0521">NADP</keyword>
<dbReference type="InterPro" id="IPR036291">
    <property type="entry name" value="NAD(P)-bd_dom_sf"/>
</dbReference>
<dbReference type="GO" id="GO:0102965">
    <property type="term" value="F:alcohol-forming long-chain fatty acyl-CoA reductase activity"/>
    <property type="evidence" value="ECO:0007669"/>
    <property type="project" value="UniProtKB-EC"/>
</dbReference>
<dbReference type="InterPro" id="IPR026055">
    <property type="entry name" value="FAR"/>
</dbReference>
<evidence type="ECO:0000313" key="13">
    <source>
        <dbReference type="EMBL" id="GFG39929.1"/>
    </source>
</evidence>
<keyword evidence="7 10" id="KW-0443">Lipid metabolism</keyword>
<keyword evidence="14" id="KW-1185">Reference proteome</keyword>
<dbReference type="InterPro" id="IPR013120">
    <property type="entry name" value="FAR_NAD-bd"/>
</dbReference>
<dbReference type="EMBL" id="BLKM01001294">
    <property type="protein sequence ID" value="GFG39929.1"/>
    <property type="molecule type" value="Genomic_DNA"/>
</dbReference>
<comment type="caution">
    <text evidence="13">The sequence shown here is derived from an EMBL/GenBank/DDBJ whole genome shotgun (WGS) entry which is preliminary data.</text>
</comment>
<dbReference type="GO" id="GO:0005777">
    <property type="term" value="C:peroxisome"/>
    <property type="evidence" value="ECO:0007669"/>
    <property type="project" value="TreeGrafter"/>
</dbReference>
<comment type="function">
    <text evidence="10">Catalyzes the reduction of fatty acyl-CoA to fatty alcohols.</text>
</comment>
<evidence type="ECO:0000256" key="3">
    <source>
        <dbReference type="ARBA" id="ARBA00022516"/>
    </source>
</evidence>
<comment type="similarity">
    <text evidence="2 10">Belongs to the fatty acyl-CoA reductase family.</text>
</comment>
<feature type="domain" description="Fatty acyl-CoA reductase C-terminal" evidence="11">
    <location>
        <begin position="360"/>
        <end position="450"/>
    </location>
</feature>
<dbReference type="CDD" id="cd05236">
    <property type="entry name" value="FAR-N_SDR_e"/>
    <property type="match status" value="1"/>
</dbReference>
<accession>A0A6L2Q4Y7</accession>
<dbReference type="PANTHER" id="PTHR11011:SF60">
    <property type="entry name" value="FATTY ACYL-COA REDUCTASE-RELATED"/>
    <property type="match status" value="1"/>
</dbReference>
<dbReference type="InterPro" id="IPR033640">
    <property type="entry name" value="FAR_C"/>
</dbReference>
<keyword evidence="6" id="KW-1133">Transmembrane helix</keyword>
<evidence type="ECO:0000256" key="9">
    <source>
        <dbReference type="ARBA" id="ARBA00052530"/>
    </source>
</evidence>
<organism evidence="13 14">
    <name type="scientific">Coptotermes formosanus</name>
    <name type="common">Formosan subterranean termite</name>
    <dbReference type="NCBI Taxonomy" id="36987"/>
    <lineage>
        <taxon>Eukaryota</taxon>
        <taxon>Metazoa</taxon>
        <taxon>Ecdysozoa</taxon>
        <taxon>Arthropoda</taxon>
        <taxon>Hexapoda</taxon>
        <taxon>Insecta</taxon>
        <taxon>Pterygota</taxon>
        <taxon>Neoptera</taxon>
        <taxon>Polyneoptera</taxon>
        <taxon>Dictyoptera</taxon>
        <taxon>Blattodea</taxon>
        <taxon>Blattoidea</taxon>
        <taxon>Termitoidae</taxon>
        <taxon>Rhinotermitidae</taxon>
        <taxon>Coptotermes</taxon>
    </lineage>
</organism>
<evidence type="ECO:0000259" key="12">
    <source>
        <dbReference type="Pfam" id="PF07993"/>
    </source>
</evidence>
<keyword evidence="10" id="KW-0560">Oxidoreductase</keyword>
<dbReference type="SUPFAM" id="SSF51735">
    <property type="entry name" value="NAD(P)-binding Rossmann-fold domains"/>
    <property type="match status" value="1"/>
</dbReference>
<dbReference type="AlphaFoldDB" id="A0A6L2Q4Y7"/>